<gene>
    <name evidence="3" type="ORF">V1264_000069</name>
</gene>
<keyword evidence="2" id="KW-0812">Transmembrane</keyword>
<keyword evidence="2" id="KW-1133">Transmembrane helix</keyword>
<feature type="region of interest" description="Disordered" evidence="1">
    <location>
        <begin position="51"/>
        <end position="123"/>
    </location>
</feature>
<feature type="compositionally biased region" description="Polar residues" evidence="1">
    <location>
        <begin position="76"/>
        <end position="85"/>
    </location>
</feature>
<dbReference type="AlphaFoldDB" id="A0AAN9GMB7"/>
<accession>A0AAN9GMB7</accession>
<proteinExistence type="predicted"/>
<keyword evidence="4" id="KW-1185">Reference proteome</keyword>
<dbReference type="EMBL" id="JBAMIC010000001">
    <property type="protein sequence ID" value="KAK7113912.1"/>
    <property type="molecule type" value="Genomic_DNA"/>
</dbReference>
<evidence type="ECO:0000256" key="2">
    <source>
        <dbReference type="SAM" id="Phobius"/>
    </source>
</evidence>
<reference evidence="3 4" key="1">
    <citation type="submission" date="2024-02" db="EMBL/GenBank/DDBJ databases">
        <title>Chromosome-scale genome assembly of the rough periwinkle Littorina saxatilis.</title>
        <authorList>
            <person name="De Jode A."/>
            <person name="Faria R."/>
            <person name="Formenti G."/>
            <person name="Sims Y."/>
            <person name="Smith T.P."/>
            <person name="Tracey A."/>
            <person name="Wood J.M.D."/>
            <person name="Zagrodzka Z.B."/>
            <person name="Johannesson K."/>
            <person name="Butlin R.K."/>
            <person name="Leder E.H."/>
        </authorList>
    </citation>
    <scope>NUCLEOTIDE SEQUENCE [LARGE SCALE GENOMIC DNA]</scope>
    <source>
        <strain evidence="3">Snail1</strain>
        <tissue evidence="3">Muscle</tissue>
    </source>
</reference>
<evidence type="ECO:0000313" key="3">
    <source>
        <dbReference type="EMBL" id="KAK7113912.1"/>
    </source>
</evidence>
<keyword evidence="2" id="KW-0472">Membrane</keyword>
<evidence type="ECO:0000313" key="4">
    <source>
        <dbReference type="Proteomes" id="UP001374579"/>
    </source>
</evidence>
<evidence type="ECO:0000256" key="1">
    <source>
        <dbReference type="SAM" id="MobiDB-lite"/>
    </source>
</evidence>
<organism evidence="3 4">
    <name type="scientific">Littorina saxatilis</name>
    <dbReference type="NCBI Taxonomy" id="31220"/>
    <lineage>
        <taxon>Eukaryota</taxon>
        <taxon>Metazoa</taxon>
        <taxon>Spiralia</taxon>
        <taxon>Lophotrochozoa</taxon>
        <taxon>Mollusca</taxon>
        <taxon>Gastropoda</taxon>
        <taxon>Caenogastropoda</taxon>
        <taxon>Littorinimorpha</taxon>
        <taxon>Littorinoidea</taxon>
        <taxon>Littorinidae</taxon>
        <taxon>Littorina</taxon>
    </lineage>
</organism>
<protein>
    <submittedName>
        <fullName evidence="3">Uncharacterized protein</fullName>
    </submittedName>
</protein>
<sequence length="123" mass="13417">MMEFGIVIGVLIVLKLFFWLCYFSVRRRRVESTAEALRQLRALQMAEAGLIHPAPTPGSRYPPIVTRGQAPGVHAQPNNNTTKLTPNAIGGTKSEAAPPSYQEAMRSPSLPQEAPPAFTEKSS</sequence>
<name>A0AAN9GMB7_9CAEN</name>
<comment type="caution">
    <text evidence="3">The sequence shown here is derived from an EMBL/GenBank/DDBJ whole genome shotgun (WGS) entry which is preliminary data.</text>
</comment>
<feature type="transmembrane region" description="Helical" evidence="2">
    <location>
        <begin position="6"/>
        <end position="25"/>
    </location>
</feature>
<dbReference type="Proteomes" id="UP001374579">
    <property type="component" value="Unassembled WGS sequence"/>
</dbReference>